<comment type="caution">
    <text evidence="13">The sequence shown here is derived from an EMBL/GenBank/DDBJ whole genome shotgun (WGS) entry which is preliminary data.</text>
</comment>
<feature type="transmembrane region" description="Helical" evidence="12">
    <location>
        <begin position="962"/>
        <end position="987"/>
    </location>
</feature>
<keyword evidence="10" id="KW-0325">Glycoprotein</keyword>
<evidence type="ECO:0000256" key="12">
    <source>
        <dbReference type="SAM" id="Phobius"/>
    </source>
</evidence>
<dbReference type="CDD" id="cd16023">
    <property type="entry name" value="GPI_EPT_3"/>
    <property type="match status" value="1"/>
</dbReference>
<feature type="transmembrane region" description="Helical" evidence="12">
    <location>
        <begin position="445"/>
        <end position="467"/>
    </location>
</feature>
<feature type="region of interest" description="Disordered" evidence="11">
    <location>
        <begin position="1718"/>
        <end position="1754"/>
    </location>
</feature>
<dbReference type="InterPro" id="IPR002591">
    <property type="entry name" value="Phosphodiest/P_Trfase"/>
</dbReference>
<feature type="transmembrane region" description="Helical" evidence="12">
    <location>
        <begin position="507"/>
        <end position="529"/>
    </location>
</feature>
<dbReference type="InterPro" id="IPR039524">
    <property type="entry name" value="PIGO/GPI13"/>
</dbReference>
<feature type="transmembrane region" description="Helical" evidence="12">
    <location>
        <begin position="643"/>
        <end position="662"/>
    </location>
</feature>
<protein>
    <submittedName>
        <fullName evidence="13">Mannose-ethanolamine phosphotransferase gpi13</fullName>
    </submittedName>
</protein>
<reference evidence="13" key="1">
    <citation type="submission" date="2023-06" db="EMBL/GenBank/DDBJ databases">
        <title>Black Yeasts Isolated from many extreme environments.</title>
        <authorList>
            <person name="Coleine C."/>
            <person name="Stajich J.E."/>
            <person name="Selbmann L."/>
        </authorList>
    </citation>
    <scope>NUCLEOTIDE SEQUENCE</scope>
    <source>
        <strain evidence="13">CCFEE 5200</strain>
    </source>
</reference>
<dbReference type="InterPro" id="IPR037675">
    <property type="entry name" value="PIG-O_N"/>
</dbReference>
<evidence type="ECO:0000256" key="3">
    <source>
        <dbReference type="ARBA" id="ARBA00008695"/>
    </source>
</evidence>
<keyword evidence="9 12" id="KW-0472">Membrane</keyword>
<evidence type="ECO:0000256" key="5">
    <source>
        <dbReference type="ARBA" id="ARBA00022679"/>
    </source>
</evidence>
<dbReference type="GO" id="GO:0006506">
    <property type="term" value="P:GPI anchor biosynthetic process"/>
    <property type="evidence" value="ECO:0007669"/>
    <property type="project" value="UniProtKB-KW"/>
</dbReference>
<dbReference type="SUPFAM" id="SSF53649">
    <property type="entry name" value="Alkaline phosphatase-like"/>
    <property type="match status" value="1"/>
</dbReference>
<dbReference type="PANTHER" id="PTHR23071">
    <property type="entry name" value="PHOSPHATIDYLINOSITOL GLYCAN"/>
    <property type="match status" value="1"/>
</dbReference>
<evidence type="ECO:0000256" key="6">
    <source>
        <dbReference type="ARBA" id="ARBA00022692"/>
    </source>
</evidence>
<keyword evidence="6 12" id="KW-0812">Transmembrane</keyword>
<keyword evidence="8 12" id="KW-1133">Transmembrane helix</keyword>
<evidence type="ECO:0000313" key="13">
    <source>
        <dbReference type="EMBL" id="KAK0957093.1"/>
    </source>
</evidence>
<evidence type="ECO:0000256" key="8">
    <source>
        <dbReference type="ARBA" id="ARBA00022989"/>
    </source>
</evidence>
<gene>
    <name evidence="13" type="primary">GPI13_3</name>
    <name evidence="13" type="ORF">LTR91_022055</name>
</gene>
<dbReference type="Proteomes" id="UP001175353">
    <property type="component" value="Unassembled WGS sequence"/>
</dbReference>
<evidence type="ECO:0000256" key="2">
    <source>
        <dbReference type="ARBA" id="ARBA00004687"/>
    </source>
</evidence>
<keyword evidence="4" id="KW-0337">GPI-anchor biosynthesis</keyword>
<feature type="transmembrane region" description="Helical" evidence="12">
    <location>
        <begin position="714"/>
        <end position="735"/>
    </location>
</feature>
<name>A0AAN6HBI1_9PEZI</name>
<dbReference type="GO" id="GO:0051377">
    <property type="term" value="F:mannose-ethanolamine phosphotransferase activity"/>
    <property type="evidence" value="ECO:0007669"/>
    <property type="project" value="InterPro"/>
</dbReference>
<keyword evidence="14" id="KW-1185">Reference proteome</keyword>
<feature type="transmembrane region" description="Helical" evidence="12">
    <location>
        <begin position="886"/>
        <end position="906"/>
    </location>
</feature>
<dbReference type="GO" id="GO:0005789">
    <property type="term" value="C:endoplasmic reticulum membrane"/>
    <property type="evidence" value="ECO:0007669"/>
    <property type="project" value="UniProtKB-SubCell"/>
</dbReference>
<organism evidence="13 14">
    <name type="scientific">Friedmanniomyces endolithicus</name>
    <dbReference type="NCBI Taxonomy" id="329885"/>
    <lineage>
        <taxon>Eukaryota</taxon>
        <taxon>Fungi</taxon>
        <taxon>Dikarya</taxon>
        <taxon>Ascomycota</taxon>
        <taxon>Pezizomycotina</taxon>
        <taxon>Dothideomycetes</taxon>
        <taxon>Dothideomycetidae</taxon>
        <taxon>Mycosphaerellales</taxon>
        <taxon>Teratosphaeriaceae</taxon>
        <taxon>Friedmanniomyces</taxon>
    </lineage>
</organism>
<dbReference type="Gene3D" id="3.40.720.10">
    <property type="entry name" value="Alkaline Phosphatase, subunit A"/>
    <property type="match status" value="1"/>
</dbReference>
<feature type="transmembrane region" description="Helical" evidence="12">
    <location>
        <begin position="674"/>
        <end position="693"/>
    </location>
</feature>
<comment type="similarity">
    <text evidence="3">Belongs to the PIGG/PIGN/PIGO family. PIGO subfamily.</text>
</comment>
<feature type="transmembrane region" description="Helical" evidence="12">
    <location>
        <begin position="479"/>
        <end position="501"/>
    </location>
</feature>
<keyword evidence="7" id="KW-0256">Endoplasmic reticulum</keyword>
<feature type="transmembrane region" description="Helical" evidence="12">
    <location>
        <begin position="30"/>
        <end position="56"/>
    </location>
</feature>
<dbReference type="Pfam" id="PF01663">
    <property type="entry name" value="Phosphodiest"/>
    <property type="match status" value="1"/>
</dbReference>
<evidence type="ECO:0000256" key="1">
    <source>
        <dbReference type="ARBA" id="ARBA00004477"/>
    </source>
</evidence>
<feature type="transmembrane region" description="Helical" evidence="12">
    <location>
        <begin position="541"/>
        <end position="558"/>
    </location>
</feature>
<evidence type="ECO:0000256" key="10">
    <source>
        <dbReference type="ARBA" id="ARBA00023180"/>
    </source>
</evidence>
<dbReference type="Pfam" id="PF08700">
    <property type="entry name" value="VPS51_Exo84_N"/>
    <property type="match status" value="1"/>
</dbReference>
<evidence type="ECO:0000256" key="11">
    <source>
        <dbReference type="SAM" id="MobiDB-lite"/>
    </source>
</evidence>
<feature type="transmembrane region" description="Helical" evidence="12">
    <location>
        <begin position="918"/>
        <end position="942"/>
    </location>
</feature>
<accession>A0AAN6HBI1</accession>
<comment type="subcellular location">
    <subcellularLocation>
        <location evidence="1">Endoplasmic reticulum membrane</location>
        <topology evidence="1">Multi-pass membrane protein</topology>
    </subcellularLocation>
</comment>
<keyword evidence="5" id="KW-0808">Transferase</keyword>
<proteinExistence type="inferred from homology"/>
<comment type="pathway">
    <text evidence="2">Glycolipid biosynthesis; glycosylphosphatidylinositol-anchor biosynthesis.</text>
</comment>
<sequence>MEDGEPNGDAGEELKAQNQRASVQFKAQHALVVAFFLLLFVFHALGIYLFCSGFLLSRLVLQDRSQCDLPPIEVQHEYTVGSIGSGCWHPKSFDKAIVILVDALRYDFTVPFQPRPGDEQPRHFHNALPVLYETAVDKPSNAFLRPFIADPPTTTLQRLKGLTTGTLPTFIDAGSNFAGTAIDEDNLVEQLYKAGKKVVHIGDDTWHSLFPGYFEPNLTKPFDSFNVWDLHTVDNGVNEHLFPLLESDMQGRWDVIIGHYLGVDHAGHRYGPNHPAMHEKLKQMDDILRRMIDKLDDSTLLVVMGDHGMDVKGDHGGESDDEVEAALWMYSKRPVFGSRDADSVRPPLTAKERATDFDDLAKVSRLTSAQVHRYQGQYAKARKLDESATSSTSLLWQEANKVYNIVKIATRKPSKSEASRIANAFNAYQTEHLRICRGLWARFDLVSMSMGIAALIGTFVVMAIYAHGIGADRATITPLLLGWGAAGTVAGAVIGAAVGFLPSLSLIQTSAFGAAIGGTSATLVGLWPARKILKMPVPRTFWGGLCFLVTLLLCVGFASNSFTIWEDEQLLFILTTFGVLMLGSSLGQASREDRVLGAANSVSFLVATRLSSLSRLCREEQMPNCRSTYYASATSSTSASWQLIIPVLVFAVLPSAIAFFFGRTRNYEGIGVVWVGYAMRVGLALVALFWVLDAADDNGWIPSVSEPNLKTSRVLIAQIVLALAFAGGYAIFVLASPLLNVQHEAAAQAVEPTSPVSPEAFQTDEPIFTPLNNAPEKPKPKLIIFGYANTHGTRYLLLPSLWILALLLLQKPMGQGTLALCLLSLLNILETLDALDQRHSPLGPTLFALMGSYYYFKTGHQAALATIQWESAFIPLQTIAYPWSPLFVILNTFGAQILCAIAVPAISVWKVPPKQPGLLGRVAGAMATHVLFYAAIALATVVEAAWLRRHLMLYRVFMPRMLLAIIVLLLVEFVGAVVALVGVRWSVGSVYEVFGWPAASSYCYMYFLLFNVPGVLLTLLSPDIVAPKAHELLAQPPTSHLISLPTPWQIPTDLATPLTAAQMALPDPRSLASWEEAFQHHPLPVIHNLSHQLRHHLDANRAQLRSLVGASYRDLLGTAERIVEMDVQIRAVEVELGVIGRRCDGRVVEKVGANLKGMRLGVEGRERGVWGGMAGTRVLEGCLRAAGRGMRRGGGGDALGVGKMVVLGRVLCKSLVEGGEAPAVVHEFGRRLAGLRRKLLGFVERSIRELAGDKTVLVRTLCAYALVTSSSAKDVLRHFLQVRAEQIETRAETATESGILQVLEIYKDTLGDARTLFPRMFAESLSRLGKAPLLQDAQVRALTEPNLDVYGVWIAPDVQSFTPWVRHEALPASEVNEGLAAWSKHVQGCVLGAVTAYLASETDVHAVLSARKKIVSRYLALLGGANDAGQSRATKALRSAFLERLSTFAVDCAHGGRAALDGAVVSGGKAVAEQDRDMWQLASRDFDNSHGALQLRQAVLQRRHGRDGATQAVCGRLDAWVEKWNAFWEVIRRMRSTKWDDDLDFEFDDLDDGDSLLDALVKEDPEELRATLRQATTNTIRGMYEYLQKAFDAGGDAAMLVRLLREVHRRQRILAERTGTTGSDSEISRTLFPALHRKLAEDIVGRTLKEHDRPQKKQLVVPVSLWDGSPLLPVQPSPATFRLLTLLQRTMAEMGSDLWTSDAVDALKALLEEKLPKIIANPSSEGGEMEPTTNGHGHGSDVRADGDQDDSGLVETSRVVNSEAKDSVMARKQHTQFLFDVLYLQRILRRPQATYSAEGSSQWVAELAETAELDTVSVERLTKSASDYWKRTYLLFALLAPHAV</sequence>
<evidence type="ECO:0000256" key="4">
    <source>
        <dbReference type="ARBA" id="ARBA00022502"/>
    </source>
</evidence>
<evidence type="ECO:0000256" key="7">
    <source>
        <dbReference type="ARBA" id="ARBA00022824"/>
    </source>
</evidence>
<dbReference type="InterPro" id="IPR017850">
    <property type="entry name" value="Alkaline_phosphatase_core_sf"/>
</dbReference>
<evidence type="ECO:0000313" key="14">
    <source>
        <dbReference type="Proteomes" id="UP001175353"/>
    </source>
</evidence>
<dbReference type="EMBL" id="JAUJLE010000415">
    <property type="protein sequence ID" value="KAK0957093.1"/>
    <property type="molecule type" value="Genomic_DNA"/>
</dbReference>
<dbReference type="PANTHER" id="PTHR23071:SF1">
    <property type="entry name" value="GPI ETHANOLAMINE PHOSPHATE TRANSFERASE 3"/>
    <property type="match status" value="1"/>
</dbReference>
<evidence type="ECO:0000256" key="9">
    <source>
        <dbReference type="ARBA" id="ARBA00023136"/>
    </source>
</evidence>